<accession>A7EVW9</accession>
<dbReference type="SUPFAM" id="SSF82199">
    <property type="entry name" value="SET domain"/>
    <property type="match status" value="1"/>
</dbReference>
<dbReference type="EMBL" id="CH476633">
    <property type="protein sequence ID" value="EDN93611.1"/>
    <property type="molecule type" value="Genomic_DNA"/>
</dbReference>
<dbReference type="InParanoid" id="A7EVW9"/>
<dbReference type="InterPro" id="IPR053185">
    <property type="entry name" value="SET_domain_protein"/>
</dbReference>
<reference evidence="4" key="1">
    <citation type="journal article" date="2011" name="PLoS Genet.">
        <title>Genomic analysis of the necrotrophic fungal pathogens Sclerotinia sclerotiorum and Botrytis cinerea.</title>
        <authorList>
            <person name="Amselem J."/>
            <person name="Cuomo C.A."/>
            <person name="van Kan J.A."/>
            <person name="Viaud M."/>
            <person name="Benito E.P."/>
            <person name="Couloux A."/>
            <person name="Coutinho P.M."/>
            <person name="de Vries R.P."/>
            <person name="Dyer P.S."/>
            <person name="Fillinger S."/>
            <person name="Fournier E."/>
            <person name="Gout L."/>
            <person name="Hahn M."/>
            <person name="Kohn L."/>
            <person name="Lapalu N."/>
            <person name="Plummer K.M."/>
            <person name="Pradier J.M."/>
            <person name="Quevillon E."/>
            <person name="Sharon A."/>
            <person name="Simon A."/>
            <person name="ten Have A."/>
            <person name="Tudzynski B."/>
            <person name="Tudzynski P."/>
            <person name="Wincker P."/>
            <person name="Andrew M."/>
            <person name="Anthouard V."/>
            <person name="Beever R.E."/>
            <person name="Beffa R."/>
            <person name="Benoit I."/>
            <person name="Bouzid O."/>
            <person name="Brault B."/>
            <person name="Chen Z."/>
            <person name="Choquer M."/>
            <person name="Collemare J."/>
            <person name="Cotton P."/>
            <person name="Danchin E.G."/>
            <person name="Da Silva C."/>
            <person name="Gautier A."/>
            <person name="Giraud C."/>
            <person name="Giraud T."/>
            <person name="Gonzalez C."/>
            <person name="Grossetete S."/>
            <person name="Guldener U."/>
            <person name="Henrissat B."/>
            <person name="Howlett B.J."/>
            <person name="Kodira C."/>
            <person name="Kretschmer M."/>
            <person name="Lappartient A."/>
            <person name="Leroch M."/>
            <person name="Levis C."/>
            <person name="Mauceli E."/>
            <person name="Neuveglise C."/>
            <person name="Oeser B."/>
            <person name="Pearson M."/>
            <person name="Poulain J."/>
            <person name="Poussereau N."/>
            <person name="Quesneville H."/>
            <person name="Rascle C."/>
            <person name="Schumacher J."/>
            <person name="Segurens B."/>
            <person name="Sexton A."/>
            <person name="Silva E."/>
            <person name="Sirven C."/>
            <person name="Soanes D.M."/>
            <person name="Talbot N.J."/>
            <person name="Templeton M."/>
            <person name="Yandava C."/>
            <person name="Yarden O."/>
            <person name="Zeng Q."/>
            <person name="Rollins J.A."/>
            <person name="Lebrun M.H."/>
            <person name="Dickman M."/>
        </authorList>
    </citation>
    <scope>NUCLEOTIDE SEQUENCE [LARGE SCALE GENOMIC DNA]</scope>
    <source>
        <strain evidence="4">ATCC 18683 / 1980 / Ss-1</strain>
    </source>
</reference>
<evidence type="ECO:0000313" key="4">
    <source>
        <dbReference type="Proteomes" id="UP000001312"/>
    </source>
</evidence>
<dbReference type="RefSeq" id="XP_001589756.1">
    <property type="nucleotide sequence ID" value="XM_001589706.1"/>
</dbReference>
<evidence type="ECO:0000256" key="1">
    <source>
        <dbReference type="SAM" id="MobiDB-lite"/>
    </source>
</evidence>
<dbReference type="AlphaFoldDB" id="A7EVW9"/>
<gene>
    <name evidence="3" type="ORF">SS1G_09478</name>
</gene>
<feature type="region of interest" description="Disordered" evidence="1">
    <location>
        <begin position="34"/>
        <end position="69"/>
    </location>
</feature>
<dbReference type="OMA" id="TTSWIAD"/>
<feature type="compositionally biased region" description="Basic and acidic residues" evidence="1">
    <location>
        <begin position="36"/>
        <end position="48"/>
    </location>
</feature>
<dbReference type="PANTHER" id="PTHR47332">
    <property type="entry name" value="SET DOMAIN-CONTAINING PROTEIN 5"/>
    <property type="match status" value="1"/>
</dbReference>
<dbReference type="STRING" id="665079.A7EVW9"/>
<keyword evidence="4" id="KW-1185">Reference proteome</keyword>
<dbReference type="HOGENOM" id="CLU_765394_0_0_1"/>
<evidence type="ECO:0000259" key="2">
    <source>
        <dbReference type="PROSITE" id="PS50280"/>
    </source>
</evidence>
<protein>
    <recommendedName>
        <fullName evidence="2">SET domain-containing protein</fullName>
    </recommendedName>
</protein>
<sequence>MDITSAHTLPLADASQFEEWLQIAMKWKIGKHYRRTSPEKEEKVDGSKGELMGLSTPPASPLKSVSSSSLNSSVSVRSDSVTSSLALSTSEAPSLTAPCLTSEKVVALPDHNLAINSDVTTSWIADLPYRPKTLAPLSPPSPPPPPLEQETGFKNDFFEIRSSPKGGLGCFARRDIESGIMIHSEEPLFISSILQIYHNFEQLTAEKQAAYLGLHCWHGLANHKILAIFQTNRFHISGGKAGIFLNSSRFNHACPSFRNCSYNYDKDSNRMIFTGTEAIKKDQELTISYASIPNSLYENYGFFCDCPGCPPSDAAYRDWKNEDRVRRNGERDAGGGGGVRKLLDDELLWMKGDSVLRIMQWF</sequence>
<dbReference type="eggNOG" id="ENOG502SBR1">
    <property type="taxonomic scope" value="Eukaryota"/>
</dbReference>
<dbReference type="KEGG" id="ssl:SS1G_09478"/>
<feature type="domain" description="SET" evidence="2">
    <location>
        <begin position="156"/>
        <end position="290"/>
    </location>
</feature>
<name>A7EVW9_SCLS1</name>
<dbReference type="Gene3D" id="2.170.270.10">
    <property type="entry name" value="SET domain"/>
    <property type="match status" value="1"/>
</dbReference>
<dbReference type="InterPro" id="IPR046341">
    <property type="entry name" value="SET_dom_sf"/>
</dbReference>
<dbReference type="Pfam" id="PF00856">
    <property type="entry name" value="SET"/>
    <property type="match status" value="1"/>
</dbReference>
<dbReference type="PROSITE" id="PS50280">
    <property type="entry name" value="SET"/>
    <property type="match status" value="1"/>
</dbReference>
<dbReference type="InterPro" id="IPR001214">
    <property type="entry name" value="SET_dom"/>
</dbReference>
<organism evidence="3 4">
    <name type="scientific">Sclerotinia sclerotiorum (strain ATCC 18683 / 1980 / Ss-1)</name>
    <name type="common">White mold</name>
    <name type="synonym">Whetzelinia sclerotiorum</name>
    <dbReference type="NCBI Taxonomy" id="665079"/>
    <lineage>
        <taxon>Eukaryota</taxon>
        <taxon>Fungi</taxon>
        <taxon>Dikarya</taxon>
        <taxon>Ascomycota</taxon>
        <taxon>Pezizomycotina</taxon>
        <taxon>Leotiomycetes</taxon>
        <taxon>Helotiales</taxon>
        <taxon>Sclerotiniaceae</taxon>
        <taxon>Sclerotinia</taxon>
    </lineage>
</organism>
<dbReference type="CDD" id="cd20071">
    <property type="entry name" value="SET_SMYD"/>
    <property type="match status" value="1"/>
</dbReference>
<proteinExistence type="predicted"/>
<evidence type="ECO:0000313" key="3">
    <source>
        <dbReference type="EMBL" id="EDN93611.1"/>
    </source>
</evidence>
<dbReference type="PANTHER" id="PTHR47332:SF4">
    <property type="entry name" value="SET DOMAIN-CONTAINING PROTEIN 5"/>
    <property type="match status" value="1"/>
</dbReference>
<dbReference type="GO" id="GO:0005634">
    <property type="term" value="C:nucleus"/>
    <property type="evidence" value="ECO:0000318"/>
    <property type="project" value="GO_Central"/>
</dbReference>
<dbReference type="Proteomes" id="UP000001312">
    <property type="component" value="Unassembled WGS sequence"/>
</dbReference>
<dbReference type="GeneID" id="5485965"/>